<comment type="caution">
    <text evidence="3">The sequence shown here is derived from an EMBL/GenBank/DDBJ whole genome shotgun (WGS) entry which is preliminary data.</text>
</comment>
<feature type="compositionally biased region" description="Acidic residues" evidence="2">
    <location>
        <begin position="412"/>
        <end position="424"/>
    </location>
</feature>
<proteinExistence type="predicted"/>
<dbReference type="GO" id="GO:0007166">
    <property type="term" value="P:cell surface receptor signaling pathway"/>
    <property type="evidence" value="ECO:0007669"/>
    <property type="project" value="InterPro"/>
</dbReference>
<name>A0A409WMJ9_PSICY</name>
<keyword evidence="1" id="KW-0175">Coiled coil</keyword>
<dbReference type="CDD" id="cd21037">
    <property type="entry name" value="MLKL_NTD"/>
    <property type="match status" value="1"/>
</dbReference>
<gene>
    <name evidence="3" type="ORF">CVT25_003303</name>
</gene>
<sequence>MALRLPESSSSSKSKSKGKGKGKGKETDPLEASLEIANWSSSKPVGTSRKDHGTDWIEATINGGSVLLNIVREASSVAPVPYLKQAAGVTLKIVEIVQTVKENKAAFKRLAQQAMELIATVYSAYQHSANKAEWPPQEINLVIHDLLNTLRAILDAIEVHLGRGKLARVVYSVADAGKIEEFRQSLQAAVAKFETLNKVSSHLGLHDTLSLVLKNQTKAEDERMQETLRQAQQDIVEVHRRRNEEEHEVRLREEARRAQEEEDNFRRLEASEQEIIAQQRRIQELDAQNAILRIKAADDERARRVKEEEDELRRKREEEEAAISLREWERDQQAKKDAENLERIRREEREKILIEIELKKKATDEAERKEKIIQDVLDFERMKKEQIEREYQEEIRQARLVSPSISMKATVESEDEEEEDEQAVDNDRESESESEPERRRPLPKAKVGKTFKPKTKKASQSSQSSPVEVLGSQLGQTSLNSLTNAWQYPQYYGSPYPSPPYPALSPSFYPSSSPPPHLARSPSPLHPNPYVGHSTAVWSPEIYTAQQHAPGTFIHNFNSGNVSNVTITNSGNVPKRDTKRAARE</sequence>
<evidence type="ECO:0000313" key="3">
    <source>
        <dbReference type="EMBL" id="PPQ79736.1"/>
    </source>
</evidence>
<feature type="compositionally biased region" description="Basic and acidic residues" evidence="2">
    <location>
        <begin position="425"/>
        <end position="440"/>
    </location>
</feature>
<feature type="coiled-coil region" evidence="1">
    <location>
        <begin position="214"/>
        <end position="351"/>
    </location>
</feature>
<accession>A0A409WMJ9</accession>
<dbReference type="Gene3D" id="1.20.930.20">
    <property type="entry name" value="Adaptor protein Cbl, N-terminal domain"/>
    <property type="match status" value="1"/>
</dbReference>
<dbReference type="Proteomes" id="UP000283269">
    <property type="component" value="Unassembled WGS sequence"/>
</dbReference>
<reference evidence="3 4" key="1">
    <citation type="journal article" date="2018" name="Evol. Lett.">
        <title>Horizontal gene cluster transfer increased hallucinogenic mushroom diversity.</title>
        <authorList>
            <person name="Reynolds H.T."/>
            <person name="Vijayakumar V."/>
            <person name="Gluck-Thaler E."/>
            <person name="Korotkin H.B."/>
            <person name="Matheny P.B."/>
            <person name="Slot J.C."/>
        </authorList>
    </citation>
    <scope>NUCLEOTIDE SEQUENCE [LARGE SCALE GENOMIC DNA]</scope>
    <source>
        <strain evidence="3 4">2631</strain>
    </source>
</reference>
<dbReference type="STRING" id="93625.A0A409WMJ9"/>
<dbReference type="InParanoid" id="A0A409WMJ9"/>
<feature type="region of interest" description="Disordered" evidence="2">
    <location>
        <begin position="1"/>
        <end position="33"/>
    </location>
</feature>
<dbReference type="InterPro" id="IPR059179">
    <property type="entry name" value="MLKL-like_MCAfunc"/>
</dbReference>
<keyword evidence="4" id="KW-1185">Reference proteome</keyword>
<feature type="compositionally biased region" description="Basic residues" evidence="2">
    <location>
        <begin position="441"/>
        <end position="457"/>
    </location>
</feature>
<dbReference type="InterPro" id="IPR036537">
    <property type="entry name" value="Adaptor_Cbl_N_dom_sf"/>
</dbReference>
<dbReference type="AlphaFoldDB" id="A0A409WMJ9"/>
<organism evidence="3 4">
    <name type="scientific">Psilocybe cyanescens</name>
    <dbReference type="NCBI Taxonomy" id="93625"/>
    <lineage>
        <taxon>Eukaryota</taxon>
        <taxon>Fungi</taxon>
        <taxon>Dikarya</taxon>
        <taxon>Basidiomycota</taxon>
        <taxon>Agaricomycotina</taxon>
        <taxon>Agaricomycetes</taxon>
        <taxon>Agaricomycetidae</taxon>
        <taxon>Agaricales</taxon>
        <taxon>Agaricineae</taxon>
        <taxon>Strophariaceae</taxon>
        <taxon>Psilocybe</taxon>
    </lineage>
</organism>
<evidence type="ECO:0000313" key="4">
    <source>
        <dbReference type="Proteomes" id="UP000283269"/>
    </source>
</evidence>
<protein>
    <submittedName>
        <fullName evidence="3">Uncharacterized protein</fullName>
    </submittedName>
</protein>
<evidence type="ECO:0000256" key="1">
    <source>
        <dbReference type="SAM" id="Coils"/>
    </source>
</evidence>
<dbReference type="OrthoDB" id="192148at2759"/>
<dbReference type="EMBL" id="NHYD01003366">
    <property type="protein sequence ID" value="PPQ79736.1"/>
    <property type="molecule type" value="Genomic_DNA"/>
</dbReference>
<evidence type="ECO:0000256" key="2">
    <source>
        <dbReference type="SAM" id="MobiDB-lite"/>
    </source>
</evidence>
<feature type="region of interest" description="Disordered" evidence="2">
    <location>
        <begin position="406"/>
        <end position="470"/>
    </location>
</feature>